<dbReference type="PANTHER" id="PTHR46847">
    <property type="entry name" value="D-ALLOSE-BINDING PERIPLASMIC PROTEIN-RELATED"/>
    <property type="match status" value="1"/>
</dbReference>
<dbReference type="AlphaFoldDB" id="A0A5J6MJE9"/>
<keyword evidence="3 4" id="KW-0732">Signal</keyword>
<dbReference type="RefSeq" id="WP_191908512.1">
    <property type="nucleotide sequence ID" value="NZ_CP042906.1"/>
</dbReference>
<keyword evidence="7" id="KW-1185">Reference proteome</keyword>
<protein>
    <submittedName>
        <fullName evidence="6">Sugar ABC transporter substrate-binding protein</fullName>
    </submittedName>
</protein>
<dbReference type="Gene3D" id="3.40.50.2300">
    <property type="match status" value="2"/>
</dbReference>
<evidence type="ECO:0000256" key="2">
    <source>
        <dbReference type="ARBA" id="ARBA00007639"/>
    </source>
</evidence>
<feature type="chain" id="PRO_5023904635" evidence="4">
    <location>
        <begin position="27"/>
        <end position="339"/>
    </location>
</feature>
<sequence>MRLKGMLTAVALTLLGTVAVNSAANAQEDPGPAAYQKALQGKRVVLVPMAMGFDLAQGWAAYLKREVEGWGGTFETRDPNWDTSAGAQAITDLISGSQKPDVLVVHSPDLNSYSKLLKKAQKDGIYVVLVDNPMNYPADAFVGSDWDRLGQLEAEAAVKGCGENSSKKIGLVQGDAANASSIYQYNGIMKVLEKHPDFKVVAKPFSNWDPTTSRNVTTTMLQQNPDICAIIDFWDGDATGASAAIHDAKLDGKVFLVTTGGGEMVDCKALEDGTFGAVVMTDLANQSRDMNAIIKFLLQSGQPAGTSKTYIYTLEKATTKADLKPSTCWDVKALQAGQY</sequence>
<gene>
    <name evidence="6" type="ORF">FRZ44_19100</name>
</gene>
<evidence type="ECO:0000313" key="7">
    <source>
        <dbReference type="Proteomes" id="UP000326202"/>
    </source>
</evidence>
<dbReference type="GO" id="GO:0030313">
    <property type="term" value="C:cell envelope"/>
    <property type="evidence" value="ECO:0007669"/>
    <property type="project" value="UniProtKB-SubCell"/>
</dbReference>
<proteinExistence type="inferred from homology"/>
<dbReference type="KEGG" id="htq:FRZ44_19100"/>
<dbReference type="InterPro" id="IPR028082">
    <property type="entry name" value="Peripla_BP_I"/>
</dbReference>
<evidence type="ECO:0000313" key="6">
    <source>
        <dbReference type="EMBL" id="QEX16615.1"/>
    </source>
</evidence>
<feature type="signal peptide" evidence="4">
    <location>
        <begin position="1"/>
        <end position="26"/>
    </location>
</feature>
<name>A0A5J6MJE9_9PROT</name>
<dbReference type="Pfam" id="PF13407">
    <property type="entry name" value="Peripla_BP_4"/>
    <property type="match status" value="1"/>
</dbReference>
<dbReference type="InterPro" id="IPR025997">
    <property type="entry name" value="SBP_2_dom"/>
</dbReference>
<dbReference type="Proteomes" id="UP000326202">
    <property type="component" value="Chromosome"/>
</dbReference>
<organism evidence="6 7">
    <name type="scientific">Hypericibacter terrae</name>
    <dbReference type="NCBI Taxonomy" id="2602015"/>
    <lineage>
        <taxon>Bacteria</taxon>
        <taxon>Pseudomonadati</taxon>
        <taxon>Pseudomonadota</taxon>
        <taxon>Alphaproteobacteria</taxon>
        <taxon>Rhodospirillales</taxon>
        <taxon>Dongiaceae</taxon>
        <taxon>Hypericibacter</taxon>
    </lineage>
</organism>
<comment type="subcellular location">
    <subcellularLocation>
        <location evidence="1">Cell envelope</location>
    </subcellularLocation>
</comment>
<reference evidence="6 7" key="1">
    <citation type="submission" date="2019-08" db="EMBL/GenBank/DDBJ databases">
        <title>Hyperibacter terrae gen. nov., sp. nov. and Hyperibacter viscosus sp. nov., two new members in the family Rhodospirillaceae isolated from the rhizosphere of Hypericum perforatum.</title>
        <authorList>
            <person name="Noviana Z."/>
        </authorList>
    </citation>
    <scope>NUCLEOTIDE SEQUENCE [LARGE SCALE GENOMIC DNA]</scope>
    <source>
        <strain evidence="6 7">R5913</strain>
    </source>
</reference>
<evidence type="ECO:0000256" key="3">
    <source>
        <dbReference type="ARBA" id="ARBA00022729"/>
    </source>
</evidence>
<evidence type="ECO:0000256" key="1">
    <source>
        <dbReference type="ARBA" id="ARBA00004196"/>
    </source>
</evidence>
<accession>A0A5J6MJE9</accession>
<evidence type="ECO:0000259" key="5">
    <source>
        <dbReference type="Pfam" id="PF13407"/>
    </source>
</evidence>
<dbReference type="CDD" id="cd01536">
    <property type="entry name" value="PBP1_ABC_sugar_binding-like"/>
    <property type="match status" value="1"/>
</dbReference>
<evidence type="ECO:0000256" key="4">
    <source>
        <dbReference type="SAM" id="SignalP"/>
    </source>
</evidence>
<feature type="domain" description="Periplasmic binding protein" evidence="5">
    <location>
        <begin position="46"/>
        <end position="301"/>
    </location>
</feature>
<dbReference type="PANTHER" id="PTHR46847:SF1">
    <property type="entry name" value="D-ALLOSE-BINDING PERIPLASMIC PROTEIN-RELATED"/>
    <property type="match status" value="1"/>
</dbReference>
<comment type="similarity">
    <text evidence="2">Belongs to the bacterial solute-binding protein 2 family.</text>
</comment>
<dbReference type="EMBL" id="CP042906">
    <property type="protein sequence ID" value="QEX16615.1"/>
    <property type="molecule type" value="Genomic_DNA"/>
</dbReference>
<dbReference type="GO" id="GO:0030246">
    <property type="term" value="F:carbohydrate binding"/>
    <property type="evidence" value="ECO:0007669"/>
    <property type="project" value="UniProtKB-ARBA"/>
</dbReference>
<dbReference type="SUPFAM" id="SSF53822">
    <property type="entry name" value="Periplasmic binding protein-like I"/>
    <property type="match status" value="1"/>
</dbReference>